<organism evidence="5 6">
    <name type="scientific">Bianquea renquensis</name>
    <dbReference type="NCBI Taxonomy" id="2763661"/>
    <lineage>
        <taxon>Bacteria</taxon>
        <taxon>Bacillati</taxon>
        <taxon>Bacillota</taxon>
        <taxon>Clostridia</taxon>
        <taxon>Eubacteriales</taxon>
        <taxon>Bianqueaceae</taxon>
        <taxon>Bianquea</taxon>
    </lineage>
</organism>
<dbReference type="Proteomes" id="UP000657006">
    <property type="component" value="Unassembled WGS sequence"/>
</dbReference>
<gene>
    <name evidence="5" type="ORF">H8730_13340</name>
</gene>
<keyword evidence="2" id="KW-0378">Hydrolase</keyword>
<dbReference type="InterPro" id="IPR017853">
    <property type="entry name" value="GH"/>
</dbReference>
<dbReference type="SUPFAM" id="SSF51445">
    <property type="entry name" value="(Trans)glycosidases"/>
    <property type="match status" value="1"/>
</dbReference>
<comment type="caution">
    <text evidence="5">The sequence shown here is derived from an EMBL/GenBank/DDBJ whole genome shotgun (WGS) entry which is preliminary data.</text>
</comment>
<protein>
    <recommendedName>
        <fullName evidence="4">Glycosyl hydrolases family 39 N-terminal catalytic domain-containing protein</fullName>
    </recommendedName>
</protein>
<accession>A0A926DSL7</accession>
<reference evidence="5" key="1">
    <citation type="submission" date="2020-08" db="EMBL/GenBank/DDBJ databases">
        <title>Genome public.</title>
        <authorList>
            <person name="Liu C."/>
            <person name="Sun Q."/>
        </authorList>
    </citation>
    <scope>NUCLEOTIDE SEQUENCE</scope>
    <source>
        <strain evidence="5">NSJ-32</strain>
    </source>
</reference>
<dbReference type="AlphaFoldDB" id="A0A926DSL7"/>
<dbReference type="PANTHER" id="PTHR12631:SF10">
    <property type="entry name" value="BETA-XYLOSIDASE-LIKE PROTEIN-RELATED"/>
    <property type="match status" value="1"/>
</dbReference>
<dbReference type="Pfam" id="PF01229">
    <property type="entry name" value="Glyco_hydro_39"/>
    <property type="match status" value="1"/>
</dbReference>
<evidence type="ECO:0000313" key="6">
    <source>
        <dbReference type="Proteomes" id="UP000657006"/>
    </source>
</evidence>
<evidence type="ECO:0000256" key="1">
    <source>
        <dbReference type="ARBA" id="ARBA00008875"/>
    </source>
</evidence>
<keyword evidence="3" id="KW-0326">Glycosidase</keyword>
<dbReference type="InterPro" id="IPR051923">
    <property type="entry name" value="Glycosyl_Hydrolase_39"/>
</dbReference>
<feature type="domain" description="Glycosyl hydrolases family 39 N-terminal catalytic" evidence="4">
    <location>
        <begin position="79"/>
        <end position="348"/>
    </location>
</feature>
<sequence>MNHVIHIKFQEVIGQIKPVHGVNNGPLSGSETKDLSRYFRLGGIPLIRFHDTDYPNPRQVDIPKIFPDFSKDPADAGSYDFRHTDVHMAAAYETGAKVLYRLGTSIEHMKHKVDIYPPKDYGKWAQICIGIIRHYTQGWADGFTFDVPYWEIWNEPDNNLTKPDMWIGEPDTYYRLYETAAKVIKAAFPSIKVGGYAGCTIHNEAFREGFLRHVRNTGAPLDFFSWHGYSSTVDQIARDAVTARERLRAYGLEAAEILCDEWNYIEPVPEFWTKYRQEGSEYLQQELFEKQKSRFGASFLASCFVEMQNSPLAACNYYDAQPSSSWCGMFNLYGVPQPAFYSFVAFNALYRLGRQVAVQPEAQTPQCLAARDEKNMAILLSHHGEGEIEGCLDLELDAGFPMAAEFYLLQDLGGLQQIKTEVYCTDQIQQYYTMDSNSVLLIKLHPMKEREVS</sequence>
<evidence type="ECO:0000256" key="3">
    <source>
        <dbReference type="ARBA" id="ARBA00023295"/>
    </source>
</evidence>
<comment type="similarity">
    <text evidence="1">Belongs to the glycosyl hydrolase 39 family.</text>
</comment>
<evidence type="ECO:0000256" key="2">
    <source>
        <dbReference type="ARBA" id="ARBA00022801"/>
    </source>
</evidence>
<dbReference type="RefSeq" id="WP_177716704.1">
    <property type="nucleotide sequence ID" value="NZ_JACRSQ010000024.1"/>
</dbReference>
<name>A0A926DSL7_9FIRM</name>
<dbReference type="EMBL" id="JACRSQ010000024">
    <property type="protein sequence ID" value="MBC8544525.1"/>
    <property type="molecule type" value="Genomic_DNA"/>
</dbReference>
<dbReference type="InterPro" id="IPR049166">
    <property type="entry name" value="GH39_cat"/>
</dbReference>
<evidence type="ECO:0000259" key="4">
    <source>
        <dbReference type="Pfam" id="PF01229"/>
    </source>
</evidence>
<dbReference type="PANTHER" id="PTHR12631">
    <property type="entry name" value="ALPHA-L-IDURONIDASE"/>
    <property type="match status" value="1"/>
</dbReference>
<evidence type="ECO:0000313" key="5">
    <source>
        <dbReference type="EMBL" id="MBC8544525.1"/>
    </source>
</evidence>
<keyword evidence="6" id="KW-1185">Reference proteome</keyword>
<proteinExistence type="inferred from homology"/>
<dbReference type="GO" id="GO:0004553">
    <property type="term" value="F:hydrolase activity, hydrolyzing O-glycosyl compounds"/>
    <property type="evidence" value="ECO:0007669"/>
    <property type="project" value="TreeGrafter"/>
</dbReference>
<dbReference type="Gene3D" id="3.20.20.80">
    <property type="entry name" value="Glycosidases"/>
    <property type="match status" value="1"/>
</dbReference>